<dbReference type="RefSeq" id="WP_380762772.1">
    <property type="nucleotide sequence ID" value="NZ_JBHUNX010000001.1"/>
</dbReference>
<dbReference type="EMBL" id="JBHSDK010000015">
    <property type="protein sequence ID" value="MFC4335875.1"/>
    <property type="molecule type" value="Genomic_DNA"/>
</dbReference>
<name>A0ABV8TZ77_9ACTN</name>
<keyword evidence="2" id="KW-1185">Reference proteome</keyword>
<dbReference type="Proteomes" id="UP001595823">
    <property type="component" value="Unassembled WGS sequence"/>
</dbReference>
<organism evidence="1 2">
    <name type="scientific">Salininema proteolyticum</name>
    <dbReference type="NCBI Taxonomy" id="1607685"/>
    <lineage>
        <taxon>Bacteria</taxon>
        <taxon>Bacillati</taxon>
        <taxon>Actinomycetota</taxon>
        <taxon>Actinomycetes</taxon>
        <taxon>Glycomycetales</taxon>
        <taxon>Glycomycetaceae</taxon>
        <taxon>Salininema</taxon>
    </lineage>
</organism>
<gene>
    <name evidence="1" type="ORF">ACFPET_11745</name>
</gene>
<reference evidence="2" key="1">
    <citation type="journal article" date="2019" name="Int. J. Syst. Evol. Microbiol.">
        <title>The Global Catalogue of Microorganisms (GCM) 10K type strain sequencing project: providing services to taxonomists for standard genome sequencing and annotation.</title>
        <authorList>
            <consortium name="The Broad Institute Genomics Platform"/>
            <consortium name="The Broad Institute Genome Sequencing Center for Infectious Disease"/>
            <person name="Wu L."/>
            <person name="Ma J."/>
        </authorList>
    </citation>
    <scope>NUCLEOTIDE SEQUENCE [LARGE SCALE GENOMIC DNA]</scope>
    <source>
        <strain evidence="2">IBRC-M 10908</strain>
    </source>
</reference>
<sequence>MSSDFGQLAEYAKDEEGDVQVFGLIGMPLATQYFDSAEKVQELIKKMEPAGEGLGRLIGNSCSRYENADSQGAQGIGQAGSELSA</sequence>
<comment type="caution">
    <text evidence="1">The sequence shown here is derived from an EMBL/GenBank/DDBJ whole genome shotgun (WGS) entry which is preliminary data.</text>
</comment>
<accession>A0ABV8TZ77</accession>
<evidence type="ECO:0000313" key="1">
    <source>
        <dbReference type="EMBL" id="MFC4335875.1"/>
    </source>
</evidence>
<evidence type="ECO:0000313" key="2">
    <source>
        <dbReference type="Proteomes" id="UP001595823"/>
    </source>
</evidence>
<protein>
    <submittedName>
        <fullName evidence="1">Uncharacterized protein</fullName>
    </submittedName>
</protein>
<proteinExistence type="predicted"/>